<dbReference type="Proteomes" id="UP001517247">
    <property type="component" value="Unassembled WGS sequence"/>
</dbReference>
<comment type="caution">
    <text evidence="1">The sequence shown here is derived from an EMBL/GenBank/DDBJ whole genome shotgun (WGS) entry which is preliminary data.</text>
</comment>
<dbReference type="Pfam" id="PF13376">
    <property type="entry name" value="OmdA"/>
    <property type="match status" value="1"/>
</dbReference>
<dbReference type="SUPFAM" id="SSF141694">
    <property type="entry name" value="AF2212/PG0164-like"/>
    <property type="match status" value="1"/>
</dbReference>
<dbReference type="InterPro" id="IPR015018">
    <property type="entry name" value="DUF1905"/>
</dbReference>
<dbReference type="Pfam" id="PF08922">
    <property type="entry name" value="DUF1905"/>
    <property type="match status" value="1"/>
</dbReference>
<gene>
    <name evidence="1" type="ORF">E6A44_019160</name>
</gene>
<dbReference type="EMBL" id="SSHJ02000010">
    <property type="protein sequence ID" value="MFN0257712.1"/>
    <property type="molecule type" value="Genomic_DNA"/>
</dbReference>
<dbReference type="Gene3D" id="2.40.30.100">
    <property type="entry name" value="AF2212/PG0164-like"/>
    <property type="match status" value="1"/>
</dbReference>
<name>A0ABW9JEG0_9SPHI</name>
<accession>A0ABW9JEG0</accession>
<dbReference type="RefSeq" id="WP_138724793.1">
    <property type="nucleotide sequence ID" value="NZ_SSHJ02000010.1"/>
</dbReference>
<sequence length="170" mass="19545">MKINFNAEIERFDSNGEKTGWSYVFIPEVIAQQIKQDDKRGFRVRGQIDNLQINGKSLIPMGGGDFILPLDGKIRKQLKKEAGNPVSLSLEHDVDFKIEMPEDLEVCLAQEDGLLEHFLSYTKAHQNYFIVWLNTAKTEATRTKRLIMIVDAMAKKQDFGLMLRSNRKEK</sequence>
<evidence type="ECO:0000313" key="2">
    <source>
        <dbReference type="Proteomes" id="UP001517247"/>
    </source>
</evidence>
<organism evidence="1 2">
    <name type="scientific">Pedobacter ureilyticus</name>
    <dbReference type="NCBI Taxonomy" id="1393051"/>
    <lineage>
        <taxon>Bacteria</taxon>
        <taxon>Pseudomonadati</taxon>
        <taxon>Bacteroidota</taxon>
        <taxon>Sphingobacteriia</taxon>
        <taxon>Sphingobacteriales</taxon>
        <taxon>Sphingobacteriaceae</taxon>
        <taxon>Pedobacter</taxon>
    </lineage>
</organism>
<proteinExistence type="predicted"/>
<evidence type="ECO:0000313" key="1">
    <source>
        <dbReference type="EMBL" id="MFN0257712.1"/>
    </source>
</evidence>
<keyword evidence="2" id="KW-1185">Reference proteome</keyword>
<reference evidence="1 2" key="1">
    <citation type="submission" date="2024-12" db="EMBL/GenBank/DDBJ databases">
        <authorList>
            <person name="Hu S."/>
        </authorList>
    </citation>
    <scope>NUCLEOTIDE SEQUENCE [LARGE SCALE GENOMIC DNA]</scope>
    <source>
        <strain evidence="1 2">THG-T11</strain>
    </source>
</reference>
<protein>
    <submittedName>
        <fullName evidence="1">YdeI/OmpD-associated family protein</fullName>
    </submittedName>
</protein>
<dbReference type="InterPro" id="IPR037079">
    <property type="entry name" value="AF2212/PG0164-like_sf"/>
</dbReference>